<proteinExistence type="predicted"/>
<organism evidence="4 5">
    <name type="scientific">Metabacillus endolithicus</name>
    <dbReference type="NCBI Taxonomy" id="1535204"/>
    <lineage>
        <taxon>Bacteria</taxon>
        <taxon>Bacillati</taxon>
        <taxon>Bacillota</taxon>
        <taxon>Bacilli</taxon>
        <taxon>Bacillales</taxon>
        <taxon>Bacillaceae</taxon>
        <taxon>Metabacillus</taxon>
    </lineage>
</organism>
<keyword evidence="5" id="KW-1185">Reference proteome</keyword>
<dbReference type="Proteomes" id="UP001597318">
    <property type="component" value="Unassembled WGS sequence"/>
</dbReference>
<keyword evidence="1" id="KW-0175">Coiled coil</keyword>
<dbReference type="InterPro" id="IPR041378">
    <property type="entry name" value="S-layer_SbsC_C"/>
</dbReference>
<keyword evidence="2" id="KW-0732">Signal</keyword>
<feature type="chain" id="PRO_5045419294" evidence="2">
    <location>
        <begin position="24"/>
        <end position="272"/>
    </location>
</feature>
<dbReference type="Pfam" id="PF00932">
    <property type="entry name" value="LTD"/>
    <property type="match status" value="1"/>
</dbReference>
<evidence type="ECO:0000256" key="1">
    <source>
        <dbReference type="SAM" id="Coils"/>
    </source>
</evidence>
<gene>
    <name evidence="4" type="ORF">ACFSKK_14435</name>
</gene>
<protein>
    <submittedName>
        <fullName evidence="4">Lamin tail domain-containing protein</fullName>
    </submittedName>
</protein>
<evidence type="ECO:0000259" key="3">
    <source>
        <dbReference type="PROSITE" id="PS51841"/>
    </source>
</evidence>
<dbReference type="InterPro" id="IPR036415">
    <property type="entry name" value="Lamin_tail_dom_sf"/>
</dbReference>
<dbReference type="EMBL" id="JBHUIK010000003">
    <property type="protein sequence ID" value="MFD2214884.1"/>
    <property type="molecule type" value="Genomic_DNA"/>
</dbReference>
<feature type="domain" description="LTD" evidence="3">
    <location>
        <begin position="173"/>
        <end position="272"/>
    </location>
</feature>
<feature type="signal peptide" evidence="2">
    <location>
        <begin position="1"/>
        <end position="23"/>
    </location>
</feature>
<accession>A0ABW5BZS3</accession>
<dbReference type="Gene3D" id="2.60.40.1260">
    <property type="entry name" value="Lamin Tail domain"/>
    <property type="match status" value="1"/>
</dbReference>
<evidence type="ECO:0000313" key="4">
    <source>
        <dbReference type="EMBL" id="MFD2214884.1"/>
    </source>
</evidence>
<dbReference type="InterPro" id="IPR001322">
    <property type="entry name" value="Lamin_tail_dom"/>
</dbReference>
<dbReference type="SUPFAM" id="SSF74853">
    <property type="entry name" value="Lamin A/C globular tail domain"/>
    <property type="match status" value="1"/>
</dbReference>
<evidence type="ECO:0000256" key="2">
    <source>
        <dbReference type="SAM" id="SignalP"/>
    </source>
</evidence>
<dbReference type="Gene3D" id="1.20.58.780">
    <property type="match status" value="1"/>
</dbReference>
<dbReference type="PROSITE" id="PS51841">
    <property type="entry name" value="LTD"/>
    <property type="match status" value="1"/>
</dbReference>
<comment type="caution">
    <text evidence="4">The sequence shown here is derived from an EMBL/GenBank/DDBJ whole genome shotgun (WGS) entry which is preliminary data.</text>
</comment>
<sequence length="272" mass="30901">MLKKFIFMLTVVFITCTVSTTYANTAANQAKSNGERLLERLATFEETIASGEIRTIDSQYDALSNEIKKTELSIGKVSGKSNRDYLNNTYVKPAKIARERVIYEVSQYRLLLIIENQVYEDNVEKAKANLEKLERLKKRAVEIKKAGGYEALPEAVDFDLRYTEDYLAGIITPRGIYISDVDLEWESVTVMNDTNETVDISGWYLISEEGNQRYDFPEGSTMEAGYYIAVLSGPDAYDGAYEQLWTTSYMWNNNGDAALLYNADGELVSEYR</sequence>
<feature type="coiled-coil region" evidence="1">
    <location>
        <begin position="116"/>
        <end position="146"/>
    </location>
</feature>
<dbReference type="Pfam" id="PF18058">
    <property type="entry name" value="SbsC_C"/>
    <property type="match status" value="1"/>
</dbReference>
<evidence type="ECO:0000313" key="5">
    <source>
        <dbReference type="Proteomes" id="UP001597318"/>
    </source>
</evidence>
<dbReference type="RefSeq" id="WP_247346400.1">
    <property type="nucleotide sequence ID" value="NZ_CP095550.1"/>
</dbReference>
<reference evidence="5" key="1">
    <citation type="journal article" date="2019" name="Int. J. Syst. Evol. Microbiol.">
        <title>The Global Catalogue of Microorganisms (GCM) 10K type strain sequencing project: providing services to taxonomists for standard genome sequencing and annotation.</title>
        <authorList>
            <consortium name="The Broad Institute Genomics Platform"/>
            <consortium name="The Broad Institute Genome Sequencing Center for Infectious Disease"/>
            <person name="Wu L."/>
            <person name="Ma J."/>
        </authorList>
    </citation>
    <scope>NUCLEOTIDE SEQUENCE [LARGE SCALE GENOMIC DNA]</scope>
    <source>
        <strain evidence="5">CGMCC 1.15474</strain>
    </source>
</reference>
<name>A0ABW5BZS3_9BACI</name>